<dbReference type="Gene3D" id="1.10.287.770">
    <property type="entry name" value="YojJ-like"/>
    <property type="match status" value="1"/>
</dbReference>
<evidence type="ECO:0000256" key="10">
    <source>
        <dbReference type="ARBA" id="ARBA00023201"/>
    </source>
</evidence>
<keyword evidence="10 12" id="KW-0739">Sodium transport</keyword>
<name>A0A811UKT1_CERCA</name>
<comment type="similarity">
    <text evidence="2 12">Belongs to the amiloride-sensitive sodium channel (TC 1.A.6) family.</text>
</comment>
<evidence type="ECO:0000256" key="4">
    <source>
        <dbReference type="ARBA" id="ARBA00022461"/>
    </source>
</evidence>
<evidence type="ECO:0000256" key="8">
    <source>
        <dbReference type="ARBA" id="ARBA00023065"/>
    </source>
</evidence>
<dbReference type="GO" id="GO:0015280">
    <property type="term" value="F:ligand-gated sodium channel activity"/>
    <property type="evidence" value="ECO:0007669"/>
    <property type="project" value="TreeGrafter"/>
</dbReference>
<feature type="transmembrane region" description="Helical" evidence="13">
    <location>
        <begin position="364"/>
        <end position="391"/>
    </location>
</feature>
<keyword evidence="9 13" id="KW-0472">Membrane</keyword>
<dbReference type="InterPro" id="IPR001873">
    <property type="entry name" value="ENaC"/>
</dbReference>
<dbReference type="PANTHER" id="PTHR11690">
    <property type="entry name" value="AMILORIDE-SENSITIVE SODIUM CHANNEL-RELATED"/>
    <property type="match status" value="1"/>
</dbReference>
<keyword evidence="8 12" id="KW-0406">Ion transport</keyword>
<evidence type="ECO:0000313" key="15">
    <source>
        <dbReference type="Proteomes" id="UP000606786"/>
    </source>
</evidence>
<comment type="subcellular location">
    <subcellularLocation>
        <location evidence="1">Membrane</location>
        <topology evidence="1">Multi-pass membrane protein</topology>
    </subcellularLocation>
</comment>
<keyword evidence="3 12" id="KW-0813">Transport</keyword>
<gene>
    <name evidence="14" type="ORF">CCAP1982_LOCUS7897</name>
</gene>
<keyword evidence="15" id="KW-1185">Reference proteome</keyword>
<reference evidence="14" key="1">
    <citation type="submission" date="2020-11" db="EMBL/GenBank/DDBJ databases">
        <authorList>
            <person name="Whitehead M."/>
        </authorList>
    </citation>
    <scope>NUCLEOTIDE SEQUENCE</scope>
    <source>
        <strain evidence="14">EGII</strain>
    </source>
</reference>
<protein>
    <submittedName>
        <fullName evidence="14">(Mediterranean fruit fly) hypothetical protein</fullName>
    </submittedName>
</protein>
<comment type="caution">
    <text evidence="14">The sequence shown here is derived from an EMBL/GenBank/DDBJ whole genome shotgun (WGS) entry which is preliminary data.</text>
</comment>
<dbReference type="EMBL" id="CAJHJT010000012">
    <property type="protein sequence ID" value="CAD6999370.1"/>
    <property type="molecule type" value="Genomic_DNA"/>
</dbReference>
<keyword evidence="6 13" id="KW-1133">Transmembrane helix</keyword>
<keyword evidence="5 12" id="KW-0812">Transmembrane</keyword>
<evidence type="ECO:0000256" key="2">
    <source>
        <dbReference type="ARBA" id="ARBA00007193"/>
    </source>
</evidence>
<dbReference type="AlphaFoldDB" id="A0A811UKT1"/>
<evidence type="ECO:0000256" key="3">
    <source>
        <dbReference type="ARBA" id="ARBA00022448"/>
    </source>
</evidence>
<evidence type="ECO:0000256" key="12">
    <source>
        <dbReference type="RuleBase" id="RU000679"/>
    </source>
</evidence>
<keyword evidence="4 12" id="KW-0894">Sodium channel</keyword>
<organism evidence="14 15">
    <name type="scientific">Ceratitis capitata</name>
    <name type="common">Mediterranean fruit fly</name>
    <name type="synonym">Tephritis capitata</name>
    <dbReference type="NCBI Taxonomy" id="7213"/>
    <lineage>
        <taxon>Eukaryota</taxon>
        <taxon>Metazoa</taxon>
        <taxon>Ecdysozoa</taxon>
        <taxon>Arthropoda</taxon>
        <taxon>Hexapoda</taxon>
        <taxon>Insecta</taxon>
        <taxon>Pterygota</taxon>
        <taxon>Neoptera</taxon>
        <taxon>Endopterygota</taxon>
        <taxon>Diptera</taxon>
        <taxon>Brachycera</taxon>
        <taxon>Muscomorpha</taxon>
        <taxon>Tephritoidea</taxon>
        <taxon>Tephritidae</taxon>
        <taxon>Ceratitis</taxon>
        <taxon>Ceratitis</taxon>
    </lineage>
</organism>
<dbReference type="Pfam" id="PF00858">
    <property type="entry name" value="ASC"/>
    <property type="match status" value="1"/>
</dbReference>
<evidence type="ECO:0000256" key="1">
    <source>
        <dbReference type="ARBA" id="ARBA00004141"/>
    </source>
</evidence>
<feature type="transmembrane region" description="Helical" evidence="13">
    <location>
        <begin position="18"/>
        <end position="36"/>
    </location>
</feature>
<dbReference type="PANTHER" id="PTHR11690:SF248">
    <property type="entry name" value="PICKPOCKET 17, ISOFORM A"/>
    <property type="match status" value="1"/>
</dbReference>
<evidence type="ECO:0000256" key="5">
    <source>
        <dbReference type="ARBA" id="ARBA00022692"/>
    </source>
</evidence>
<proteinExistence type="inferred from homology"/>
<dbReference type="OrthoDB" id="7939651at2759"/>
<evidence type="ECO:0000256" key="13">
    <source>
        <dbReference type="SAM" id="Phobius"/>
    </source>
</evidence>
<sequence length="434" mass="50301">MGYWSELWAWILRDPGKLIRYLVLFVCSIIVIVQLSDCFSKLYNPPISTHSYFNLNDTMEMPAVTICRDPPYKEDVLNNLSRGECPHPKYVTCWNKYPFNELEIDEFFKNSTFDFEETFLGEQYGLDGLAENLEITSRLHFYLGRCFTLKPKVELKRTTRTSGYSLMLTHHINSGTNTDMMEENPGWHIYIHDYRHNFTELNVKGSARTEYIFAEIDEDIEIKLQSQQFKNIESRDAPCSSSINYSDMECAELCVFQDLATESNCTGPWMNGVAQNPCNNSKSMRNLIKNYGVYYDSEEDIECDCKRPCDARIYSTFIQSRKTLHSGQRYTQIWVYYSTKLVTMIEERLSYDTTQFIADIGGSLGFLLGLSVLGLIGILEHLTLFFCGGLIKKQLKHEKQLQDEAERQSQRSDTTDTTLDMSTISKDNEKCMKF</sequence>
<dbReference type="GO" id="GO:0005886">
    <property type="term" value="C:plasma membrane"/>
    <property type="evidence" value="ECO:0007669"/>
    <property type="project" value="TreeGrafter"/>
</dbReference>
<accession>A0A811UKT1</accession>
<evidence type="ECO:0000313" key="14">
    <source>
        <dbReference type="EMBL" id="CAD6999370.1"/>
    </source>
</evidence>
<evidence type="ECO:0000256" key="6">
    <source>
        <dbReference type="ARBA" id="ARBA00022989"/>
    </source>
</evidence>
<evidence type="ECO:0000256" key="9">
    <source>
        <dbReference type="ARBA" id="ARBA00023136"/>
    </source>
</evidence>
<keyword evidence="11 12" id="KW-0407">Ion channel</keyword>
<evidence type="ECO:0000256" key="11">
    <source>
        <dbReference type="ARBA" id="ARBA00023303"/>
    </source>
</evidence>
<dbReference type="PRINTS" id="PR01078">
    <property type="entry name" value="AMINACHANNEL"/>
</dbReference>
<evidence type="ECO:0000256" key="7">
    <source>
        <dbReference type="ARBA" id="ARBA00023053"/>
    </source>
</evidence>
<keyword evidence="7" id="KW-0915">Sodium</keyword>
<dbReference type="Proteomes" id="UP000606786">
    <property type="component" value="Unassembled WGS sequence"/>
</dbReference>